<evidence type="ECO:0000256" key="4">
    <source>
        <dbReference type="ARBA" id="ARBA00022475"/>
    </source>
</evidence>
<dbReference type="Gene3D" id="3.40.50.300">
    <property type="entry name" value="P-loop containing nucleotide triphosphate hydrolases"/>
    <property type="match status" value="2"/>
</dbReference>
<organism evidence="12 13">
    <name type="scientific">Anaerococcus octavius</name>
    <dbReference type="NCBI Taxonomy" id="54007"/>
    <lineage>
        <taxon>Bacteria</taxon>
        <taxon>Bacillati</taxon>
        <taxon>Bacillota</taxon>
        <taxon>Tissierellia</taxon>
        <taxon>Tissierellales</taxon>
        <taxon>Peptoniphilaceae</taxon>
        <taxon>Anaerococcus</taxon>
    </lineage>
</organism>
<evidence type="ECO:0000256" key="9">
    <source>
        <dbReference type="ARBA" id="ARBA00023136"/>
    </source>
</evidence>
<evidence type="ECO:0000313" key="12">
    <source>
        <dbReference type="EMBL" id="PKZ17050.1"/>
    </source>
</evidence>
<evidence type="ECO:0000256" key="7">
    <source>
        <dbReference type="ARBA" id="ARBA00022840"/>
    </source>
</evidence>
<comment type="caution">
    <text evidence="12">The sequence shown here is derived from an EMBL/GenBank/DDBJ whole genome shotgun (WGS) entry which is preliminary data.</text>
</comment>
<evidence type="ECO:0000256" key="1">
    <source>
        <dbReference type="ARBA" id="ARBA00004202"/>
    </source>
</evidence>
<keyword evidence="9" id="KW-0472">Membrane</keyword>
<dbReference type="InterPro" id="IPR017871">
    <property type="entry name" value="ABC_transporter-like_CS"/>
</dbReference>
<keyword evidence="4" id="KW-1003">Cell membrane</keyword>
<dbReference type="PROSITE" id="PS00211">
    <property type="entry name" value="ABC_TRANSPORTER_1"/>
    <property type="match status" value="1"/>
</dbReference>
<dbReference type="PANTHER" id="PTHR43553">
    <property type="entry name" value="HEAVY METAL TRANSPORTER"/>
    <property type="match status" value="1"/>
</dbReference>
<gene>
    <name evidence="12" type="ORF">CYJ34_04515</name>
</gene>
<dbReference type="CDD" id="cd03225">
    <property type="entry name" value="ABC_cobalt_CbiO_domain1"/>
    <property type="match status" value="1"/>
</dbReference>
<dbReference type="GO" id="GO:0043190">
    <property type="term" value="C:ATP-binding cassette (ABC) transporter complex"/>
    <property type="evidence" value="ECO:0007669"/>
    <property type="project" value="TreeGrafter"/>
</dbReference>
<keyword evidence="5" id="KW-0677">Repeat</keyword>
<keyword evidence="3" id="KW-0813">Transport</keyword>
<evidence type="ECO:0000256" key="8">
    <source>
        <dbReference type="ARBA" id="ARBA00022967"/>
    </source>
</evidence>
<dbReference type="InterPro" id="IPR003439">
    <property type="entry name" value="ABC_transporter-like_ATP-bd"/>
</dbReference>
<evidence type="ECO:0000259" key="11">
    <source>
        <dbReference type="PROSITE" id="PS50893"/>
    </source>
</evidence>
<evidence type="ECO:0000256" key="2">
    <source>
        <dbReference type="ARBA" id="ARBA00005417"/>
    </source>
</evidence>
<dbReference type="RefSeq" id="WP_101540131.1">
    <property type="nucleotide sequence ID" value="NZ_PKGS01000002.1"/>
</dbReference>
<dbReference type="InterPro" id="IPR015856">
    <property type="entry name" value="ABC_transpr_CbiO/EcfA_su"/>
</dbReference>
<dbReference type="GO" id="GO:0005524">
    <property type="term" value="F:ATP binding"/>
    <property type="evidence" value="ECO:0007669"/>
    <property type="project" value="UniProtKB-KW"/>
</dbReference>
<name>A0A2I1MA86_9FIRM</name>
<accession>A0A2I1MA86</accession>
<feature type="domain" description="ABC transporter" evidence="11">
    <location>
        <begin position="263"/>
        <end position="486"/>
    </location>
</feature>
<dbReference type="InterPro" id="IPR003593">
    <property type="entry name" value="AAA+_ATPase"/>
</dbReference>
<dbReference type="InterPro" id="IPR027417">
    <property type="entry name" value="P-loop_NTPase"/>
</dbReference>
<dbReference type="SUPFAM" id="SSF52540">
    <property type="entry name" value="P-loop containing nucleoside triphosphate hydrolases"/>
    <property type="match status" value="2"/>
</dbReference>
<evidence type="ECO:0000313" key="13">
    <source>
        <dbReference type="Proteomes" id="UP000234335"/>
    </source>
</evidence>
<protein>
    <submittedName>
        <fullName evidence="12">ABC transporter</fullName>
    </submittedName>
</protein>
<dbReference type="PANTHER" id="PTHR43553:SF23">
    <property type="entry name" value="ABC TRANSPORTER ATP-BINDING COMPONENT"/>
    <property type="match status" value="1"/>
</dbReference>
<dbReference type="InterPro" id="IPR050095">
    <property type="entry name" value="ECF_ABC_transporter_ATP-bd"/>
</dbReference>
<evidence type="ECO:0000256" key="3">
    <source>
        <dbReference type="ARBA" id="ARBA00022448"/>
    </source>
</evidence>
<evidence type="ECO:0000256" key="10">
    <source>
        <dbReference type="ARBA" id="ARBA00025157"/>
    </source>
</evidence>
<keyword evidence="7" id="KW-0067">ATP-binding</keyword>
<proteinExistence type="inferred from homology"/>
<comment type="similarity">
    <text evidence="2">Belongs to the ABC transporter superfamily.</text>
</comment>
<dbReference type="AlphaFoldDB" id="A0A2I1MA86"/>
<dbReference type="EMBL" id="PKGS01000002">
    <property type="protein sequence ID" value="PKZ17050.1"/>
    <property type="molecule type" value="Genomic_DNA"/>
</dbReference>
<dbReference type="SMART" id="SM00382">
    <property type="entry name" value="AAA"/>
    <property type="match status" value="2"/>
</dbReference>
<dbReference type="PROSITE" id="PS50893">
    <property type="entry name" value="ABC_TRANSPORTER_2"/>
    <property type="match status" value="2"/>
</dbReference>
<keyword evidence="13" id="KW-1185">Reference proteome</keyword>
<dbReference type="GO" id="GO:0042626">
    <property type="term" value="F:ATPase-coupled transmembrane transporter activity"/>
    <property type="evidence" value="ECO:0007669"/>
    <property type="project" value="TreeGrafter"/>
</dbReference>
<comment type="subcellular location">
    <subcellularLocation>
        <location evidence="1">Cell membrane</location>
        <topology evidence="1">Peripheral membrane protein</topology>
    </subcellularLocation>
</comment>
<comment type="function">
    <text evidence="10">Probably part of an ABC transporter complex. Responsible for energy coupling to the transport system.</text>
</comment>
<dbReference type="Proteomes" id="UP000234335">
    <property type="component" value="Unassembled WGS sequence"/>
</dbReference>
<evidence type="ECO:0000256" key="6">
    <source>
        <dbReference type="ARBA" id="ARBA00022741"/>
    </source>
</evidence>
<keyword evidence="6" id="KW-0547">Nucleotide-binding</keyword>
<reference evidence="12 13" key="1">
    <citation type="submission" date="2017-12" db="EMBL/GenBank/DDBJ databases">
        <title>Phylogenetic diversity of female urinary microbiome.</title>
        <authorList>
            <person name="Thomas-White K."/>
            <person name="Wolfe A.J."/>
        </authorList>
    </citation>
    <scope>NUCLEOTIDE SEQUENCE [LARGE SCALE GENOMIC DNA]</scope>
    <source>
        <strain evidence="12 13">UMB0119</strain>
    </source>
</reference>
<evidence type="ECO:0000256" key="5">
    <source>
        <dbReference type="ARBA" id="ARBA00022737"/>
    </source>
</evidence>
<keyword evidence="8" id="KW-1278">Translocase</keyword>
<sequence length="487" mass="55752">MIKLDDVSFKYQNDKVDAIKNINLDFEKGKVYLLCGKSGCGKTSIIRTINRLIPNFYKGALYGKCEIYGENIEDIPMYELSKKVGTVFQNPRSQFYNIDTTSELVFNLENQGVDKKTICKNLENVIAKFKIDHLLDKDIFNLSGGEKQLIACASLAVSNPDIIVMDEPSSNLDKCAIKKLSEIIKYWKKQNKTIIIAEHRIYYLMDLIDEVIFLENGEVKKTYSAISFKNIDESDYGALGLRTRNITMCKENKNKIAVGKNFISIENYFFSHYKDKQILNIKNCVIPKNHTIAIIGNNGSGKTTFSRCLCGLERKFNGKTVIDGKTHTNKEMLKKSFLVMQDVNHQLFTESVNEEIRISTDKIDDSKINEILDKFNLKSKFDSHPMTLSGGEKQRLAIITALVSKREVLIFDEPTSGLDRDNMLEFSNFVKELSDDVTKIIVTHDYELILETCDYVIHLEDGEIKDSYFLNNKGNEKLKDYFCDNQI</sequence>
<feature type="domain" description="ABC transporter" evidence="11">
    <location>
        <begin position="2"/>
        <end position="241"/>
    </location>
</feature>
<dbReference type="GO" id="GO:0016887">
    <property type="term" value="F:ATP hydrolysis activity"/>
    <property type="evidence" value="ECO:0007669"/>
    <property type="project" value="InterPro"/>
</dbReference>
<dbReference type="Pfam" id="PF00005">
    <property type="entry name" value="ABC_tran"/>
    <property type="match status" value="2"/>
</dbReference>